<sequence>MYMPQRRPSARVGSAGVTHTALAVQDELGWLFREQPTEDFGIDAHTEVVDADNVTGRLLALQIKSGQSWFREATLGGWWYRPDKDHVAYWLDHSLPVAVVLYDDVKKTCFWQLISRDTLQQTKTGGWKVLVPNTQVLDRTASGPLKAAADGDPYELRLRELRLAKPWMDMLARGTRLVVDFEEWVNKSSGRGKIAIGIDHEDGKDPEQLVAWNFFIGLRMYADVVPLMFAWADCSLHEETYEQADLENYEDECMFWDEGDRFYRESFEDWSAATRGERIRPYANGAGEVDFFRVELTLNELGKAFLIVDNFANTKVRQFTTS</sequence>
<evidence type="ECO:0000313" key="2">
    <source>
        <dbReference type="EMBL" id="GAA1100010.1"/>
    </source>
</evidence>
<reference evidence="2 3" key="1">
    <citation type="journal article" date="2019" name="Int. J. Syst. Evol. Microbiol.">
        <title>The Global Catalogue of Microorganisms (GCM) 10K type strain sequencing project: providing services to taxonomists for standard genome sequencing and annotation.</title>
        <authorList>
            <consortium name="The Broad Institute Genomics Platform"/>
            <consortium name="The Broad Institute Genome Sequencing Center for Infectious Disease"/>
            <person name="Wu L."/>
            <person name="Ma J."/>
        </authorList>
    </citation>
    <scope>NUCLEOTIDE SEQUENCE [LARGE SCALE GENOMIC DNA]</scope>
    <source>
        <strain evidence="2 3">JCM 13008</strain>
    </source>
</reference>
<feature type="domain" description="DUF4365" evidence="1">
    <location>
        <begin position="15"/>
        <end position="144"/>
    </location>
</feature>
<comment type="caution">
    <text evidence="2">The sequence shown here is derived from an EMBL/GenBank/DDBJ whole genome shotgun (WGS) entry which is preliminary data.</text>
</comment>
<keyword evidence="3" id="KW-1185">Reference proteome</keyword>
<dbReference type="InterPro" id="IPR025375">
    <property type="entry name" value="DUF4365"/>
</dbReference>
<accession>A0ABN1TRX9</accession>
<organism evidence="2 3">
    <name type="scientific">Nocardioides dubius</name>
    <dbReference type="NCBI Taxonomy" id="317019"/>
    <lineage>
        <taxon>Bacteria</taxon>
        <taxon>Bacillati</taxon>
        <taxon>Actinomycetota</taxon>
        <taxon>Actinomycetes</taxon>
        <taxon>Propionibacteriales</taxon>
        <taxon>Nocardioidaceae</taxon>
        <taxon>Nocardioides</taxon>
    </lineage>
</organism>
<protein>
    <recommendedName>
        <fullName evidence="1">DUF4365 domain-containing protein</fullName>
    </recommendedName>
</protein>
<evidence type="ECO:0000259" key="1">
    <source>
        <dbReference type="Pfam" id="PF14280"/>
    </source>
</evidence>
<dbReference type="EMBL" id="BAAALG010000006">
    <property type="protein sequence ID" value="GAA1100010.1"/>
    <property type="molecule type" value="Genomic_DNA"/>
</dbReference>
<proteinExistence type="predicted"/>
<evidence type="ECO:0000313" key="3">
    <source>
        <dbReference type="Proteomes" id="UP001501581"/>
    </source>
</evidence>
<name>A0ABN1TRX9_9ACTN</name>
<gene>
    <name evidence="2" type="ORF">GCM10009668_17290</name>
</gene>
<dbReference type="Proteomes" id="UP001501581">
    <property type="component" value="Unassembled WGS sequence"/>
</dbReference>
<dbReference type="Pfam" id="PF14280">
    <property type="entry name" value="DUF4365"/>
    <property type="match status" value="1"/>
</dbReference>